<keyword evidence="2" id="KW-1185">Reference proteome</keyword>
<dbReference type="EMBL" id="CP015055">
    <property type="protein sequence ID" value="QGN14939.1"/>
    <property type="molecule type" value="Genomic_DNA"/>
</dbReference>
<name>A0ABX6EVM9_KLUMA</name>
<protein>
    <submittedName>
        <fullName evidence="1">YNL165W</fullName>
    </submittedName>
</protein>
<gene>
    <name evidence="1" type="ORF">FIM1_1614</name>
</gene>
<accession>A0ABX6EVM9</accession>
<proteinExistence type="predicted"/>
<reference evidence="1 2" key="1">
    <citation type="submission" date="2016-03" db="EMBL/GenBank/DDBJ databases">
        <title>How can Kluyveromyces marxianus grow so fast - potential evolutionary course in Saccharomyces Complex revealed by comparative genomics.</title>
        <authorList>
            <person name="Mo W."/>
            <person name="Lu W."/>
            <person name="Yang X."/>
            <person name="Qi J."/>
            <person name="Lv H."/>
        </authorList>
    </citation>
    <scope>NUCLEOTIDE SEQUENCE [LARGE SCALE GENOMIC DNA]</scope>
    <source>
        <strain evidence="1 2">FIM1</strain>
    </source>
</reference>
<evidence type="ECO:0000313" key="1">
    <source>
        <dbReference type="EMBL" id="QGN14939.1"/>
    </source>
</evidence>
<evidence type="ECO:0000313" key="2">
    <source>
        <dbReference type="Proteomes" id="UP000422736"/>
    </source>
</evidence>
<sequence>MDEFPSSRTNHGAVAVMPSIDYDDQNTLLSPPHLDAQILEDDENSVFSDSSTIGDLAQNGYVNRCPRFAGGRIIIFASIMLSKGFFAWSDQRSFSMFIENRRKLDKCLDSGTGWPLFHFVSIGFRSYFNKNVPVNRIYKYKVVDNDSDDLKSLKQQNKELIYKNKKQSLYKIEFCNIFRNVDNKTETVRHKFVCYKPDGSTYTVTLLNTVGRRHTDCSIFEPVTETSLNLRWQGTTGYTSVFGANDFKLVVLDDDIPHLSTHTGQEIIDLRRQPDSNRRPESRMPVWGMYSRVTTVLPIPKRRVLKLAAFEIGEVEESEEVPFTTEVLTCMCMYLHELESRKERRTPLSTSMNTMPFGDFVI</sequence>
<dbReference type="Proteomes" id="UP000422736">
    <property type="component" value="Chromosome 2"/>
</dbReference>
<organism evidence="1 2">
    <name type="scientific">Kluyveromyces marxianus</name>
    <name type="common">Yeast</name>
    <name type="synonym">Candida kefyr</name>
    <dbReference type="NCBI Taxonomy" id="4911"/>
    <lineage>
        <taxon>Eukaryota</taxon>
        <taxon>Fungi</taxon>
        <taxon>Dikarya</taxon>
        <taxon>Ascomycota</taxon>
        <taxon>Saccharomycotina</taxon>
        <taxon>Saccharomycetes</taxon>
        <taxon>Saccharomycetales</taxon>
        <taxon>Saccharomycetaceae</taxon>
        <taxon>Kluyveromyces</taxon>
    </lineage>
</organism>